<dbReference type="InterPro" id="IPR013216">
    <property type="entry name" value="Methyltransf_11"/>
</dbReference>
<gene>
    <name evidence="2" type="ORF">BJBARM4_0440</name>
</gene>
<evidence type="ECO:0000313" key="2">
    <source>
        <dbReference type="EMBL" id="EEZ92927.1"/>
    </source>
</evidence>
<dbReference type="PANTHER" id="PTHR43591">
    <property type="entry name" value="METHYLTRANSFERASE"/>
    <property type="match status" value="1"/>
</dbReference>
<dbReference type="InterPro" id="IPR029063">
    <property type="entry name" value="SAM-dependent_MTases_sf"/>
</dbReference>
<sequence>MQSLQGFFSRHAKEYASSESHIHGKDLDLLISMLALKKNYKALDIGTGPGFVAFEMSEKVAVSVGLDMNEHMLDIAVRKAEDDNKSNVIFVKSDALSMPFPDNVFDIVSCRRVAHHIKDKKRFIEEVWRVLKKGGKFGITDLLKPMGDKRDLFNKFEKARDNSYISSESLDYWFKLLKENAFQVDNFKTFEMKETFQSWLSPLNENSVEGRKAKRILTDNASYFKDVFGYDKESGYFNKSRMVIIARKPE</sequence>
<dbReference type="AlphaFoldDB" id="D2EFC2"/>
<dbReference type="Proteomes" id="UP000009375">
    <property type="component" value="Unassembled WGS sequence"/>
</dbReference>
<dbReference type="GO" id="GO:0032259">
    <property type="term" value="P:methylation"/>
    <property type="evidence" value="ECO:0007669"/>
    <property type="project" value="UniProtKB-KW"/>
</dbReference>
<dbReference type="Pfam" id="PF08241">
    <property type="entry name" value="Methyltransf_11"/>
    <property type="match status" value="1"/>
</dbReference>
<evidence type="ECO:0000259" key="1">
    <source>
        <dbReference type="Pfam" id="PF08241"/>
    </source>
</evidence>
<dbReference type="GO" id="GO:0008757">
    <property type="term" value="F:S-adenosylmethionine-dependent methyltransferase activity"/>
    <property type="evidence" value="ECO:0007669"/>
    <property type="project" value="InterPro"/>
</dbReference>
<dbReference type="SUPFAM" id="SSF53335">
    <property type="entry name" value="S-adenosyl-L-methionine-dependent methyltransferases"/>
    <property type="match status" value="1"/>
</dbReference>
<dbReference type="Gene3D" id="3.40.50.150">
    <property type="entry name" value="Vaccinia Virus protein VP39"/>
    <property type="match status" value="1"/>
</dbReference>
<reference evidence="2 3" key="1">
    <citation type="journal article" date="2010" name="Proc. Natl. Acad. Sci. U.S.A.">
        <title>Enigmatic, ultrasmall, uncultivated Archaea.</title>
        <authorList>
            <person name="Baker B.J."/>
            <person name="Comolli L.R."/>
            <person name="Dick G.J."/>
            <person name="Hauser L.J."/>
            <person name="Hyatt D."/>
            <person name="Dill B.D."/>
            <person name="Land M.L."/>
            <person name="Verberkmoes N.C."/>
            <person name="Hettich R.L."/>
            <person name="Banfield J.F."/>
        </authorList>
    </citation>
    <scope>NUCLEOTIDE SEQUENCE [LARGE SCALE GENOMIC DNA]</scope>
</reference>
<organism evidence="2 3">
    <name type="scientific">Candidatus Parvarchaeum acidiphilum ARMAN-4</name>
    <dbReference type="NCBI Taxonomy" id="662760"/>
    <lineage>
        <taxon>Archaea</taxon>
        <taxon>Candidatus Parvarchaeota</taxon>
        <taxon>Candidatus Parvarchaeum</taxon>
    </lineage>
</organism>
<keyword evidence="2" id="KW-0808">Transferase</keyword>
<protein>
    <submittedName>
        <fullName evidence="2">Methyltransferase type 11</fullName>
    </submittedName>
</protein>
<feature type="domain" description="Methyltransferase type 11" evidence="1">
    <location>
        <begin position="43"/>
        <end position="137"/>
    </location>
</feature>
<dbReference type="EMBL" id="GG730045">
    <property type="protein sequence ID" value="EEZ92927.1"/>
    <property type="molecule type" value="Genomic_DNA"/>
</dbReference>
<dbReference type="PANTHER" id="PTHR43591:SF24">
    <property type="entry name" value="2-METHOXY-6-POLYPRENYL-1,4-BENZOQUINOL METHYLASE, MITOCHONDRIAL"/>
    <property type="match status" value="1"/>
</dbReference>
<proteinExistence type="predicted"/>
<accession>D2EFC2</accession>
<keyword evidence="2" id="KW-0489">Methyltransferase</keyword>
<name>D2EFC2_PARA4</name>
<evidence type="ECO:0000313" key="3">
    <source>
        <dbReference type="Proteomes" id="UP000009375"/>
    </source>
</evidence>
<dbReference type="CDD" id="cd02440">
    <property type="entry name" value="AdoMet_MTases"/>
    <property type="match status" value="1"/>
</dbReference>